<dbReference type="SMART" id="SM00388">
    <property type="entry name" value="HisKA"/>
    <property type="match status" value="1"/>
</dbReference>
<comment type="caution">
    <text evidence="15">The sequence shown here is derived from an EMBL/GenBank/DDBJ whole genome shotgun (WGS) entry which is preliminary data.</text>
</comment>
<keyword evidence="5" id="KW-0808">Transferase</keyword>
<dbReference type="InterPro" id="IPR005467">
    <property type="entry name" value="His_kinase_dom"/>
</dbReference>
<dbReference type="InterPro" id="IPR038318">
    <property type="entry name" value="KdpD_sf"/>
</dbReference>
<dbReference type="InterPro" id="IPR052023">
    <property type="entry name" value="Histidine_kinase_KdpD"/>
</dbReference>
<comment type="catalytic activity">
    <reaction evidence="1">
        <text>ATP + protein L-histidine = ADP + protein N-phospho-L-histidine.</text>
        <dbReference type="EC" id="2.7.13.3"/>
    </reaction>
</comment>
<dbReference type="EMBL" id="PGOZ01000025">
    <property type="protein sequence ID" value="PJI31433.1"/>
    <property type="molecule type" value="Genomic_DNA"/>
</dbReference>
<keyword evidence="10 13" id="KW-1133">Transmembrane helix</keyword>
<dbReference type="GeneID" id="23283865"/>
<dbReference type="EC" id="2.7.13.3" evidence="3"/>
<dbReference type="GO" id="GO:0005524">
    <property type="term" value="F:ATP binding"/>
    <property type="evidence" value="ECO:0007669"/>
    <property type="project" value="UniProtKB-KW"/>
</dbReference>
<evidence type="ECO:0000256" key="9">
    <source>
        <dbReference type="ARBA" id="ARBA00022840"/>
    </source>
</evidence>
<evidence type="ECO:0000256" key="3">
    <source>
        <dbReference type="ARBA" id="ARBA00012438"/>
    </source>
</evidence>
<dbReference type="SMART" id="SM00387">
    <property type="entry name" value="HATPase_c"/>
    <property type="match status" value="1"/>
</dbReference>
<name>A0A2H9UI94_9GAMM</name>
<evidence type="ECO:0000256" key="7">
    <source>
        <dbReference type="ARBA" id="ARBA00022741"/>
    </source>
</evidence>
<dbReference type="PRINTS" id="PR00344">
    <property type="entry name" value="BCTRLSENSOR"/>
</dbReference>
<keyword evidence="4" id="KW-0597">Phosphoprotein</keyword>
<feature type="domain" description="Histidine kinase" evidence="14">
    <location>
        <begin position="277"/>
        <end position="492"/>
    </location>
</feature>
<reference evidence="15 16" key="2">
    <citation type="submission" date="2017-12" db="EMBL/GenBank/DDBJ databases">
        <title>Revising the taxonomy of the Acinetobacter lwoffii group: the description of Acinetobacter pseudolwoffii sp. nov. and emended description of Acinetobacter lwoffii.</title>
        <authorList>
            <person name="Nemec A."/>
        </authorList>
    </citation>
    <scope>NUCLEOTIDE SEQUENCE [LARGE SCALE GENOMIC DNA]</scope>
    <source>
        <strain evidence="15 16">ANC 5347</strain>
    </source>
</reference>
<keyword evidence="9" id="KW-0067">ATP-binding</keyword>
<dbReference type="PROSITE" id="PS50109">
    <property type="entry name" value="HIS_KIN"/>
    <property type="match status" value="1"/>
</dbReference>
<dbReference type="AlphaFoldDB" id="A0A2H9UI94"/>
<evidence type="ECO:0000256" key="13">
    <source>
        <dbReference type="SAM" id="Phobius"/>
    </source>
</evidence>
<evidence type="ECO:0000256" key="2">
    <source>
        <dbReference type="ARBA" id="ARBA00004141"/>
    </source>
</evidence>
<evidence type="ECO:0000259" key="14">
    <source>
        <dbReference type="PROSITE" id="PS50109"/>
    </source>
</evidence>
<feature type="transmembrane region" description="Helical" evidence="13">
    <location>
        <begin position="49"/>
        <end position="75"/>
    </location>
</feature>
<keyword evidence="7" id="KW-0547">Nucleotide-binding</keyword>
<dbReference type="Gene3D" id="1.10.287.130">
    <property type="match status" value="1"/>
</dbReference>
<dbReference type="InterPro" id="IPR003661">
    <property type="entry name" value="HisK_dim/P_dom"/>
</dbReference>
<keyword evidence="12 13" id="KW-0472">Membrane</keyword>
<evidence type="ECO:0000256" key="10">
    <source>
        <dbReference type="ARBA" id="ARBA00022989"/>
    </source>
</evidence>
<dbReference type="InterPro" id="IPR003594">
    <property type="entry name" value="HATPase_dom"/>
</dbReference>
<evidence type="ECO:0000256" key="6">
    <source>
        <dbReference type="ARBA" id="ARBA00022692"/>
    </source>
</evidence>
<dbReference type="GO" id="GO:0005886">
    <property type="term" value="C:plasma membrane"/>
    <property type="evidence" value="ECO:0007669"/>
    <property type="project" value="TreeGrafter"/>
</dbReference>
<dbReference type="SUPFAM" id="SSF55874">
    <property type="entry name" value="ATPase domain of HSP90 chaperone/DNA topoisomerase II/histidine kinase"/>
    <property type="match status" value="1"/>
</dbReference>
<keyword evidence="6 13" id="KW-0812">Transmembrane</keyword>
<comment type="subcellular location">
    <subcellularLocation>
        <location evidence="2">Membrane</location>
        <topology evidence="2">Multi-pass membrane protein</topology>
    </subcellularLocation>
</comment>
<dbReference type="Gene3D" id="3.30.565.10">
    <property type="entry name" value="Histidine kinase-like ATPase, C-terminal domain"/>
    <property type="match status" value="1"/>
</dbReference>
<dbReference type="Gene3D" id="1.20.120.620">
    <property type="entry name" value="Backbone structure of the membrane domain of e. Coli histidine kinase receptor kdpd"/>
    <property type="match status" value="1"/>
</dbReference>
<accession>A0A2H9UI94</accession>
<dbReference type="InterPro" id="IPR036097">
    <property type="entry name" value="HisK_dim/P_sf"/>
</dbReference>
<dbReference type="Proteomes" id="UP000242351">
    <property type="component" value="Unassembled WGS sequence"/>
</dbReference>
<evidence type="ECO:0000256" key="5">
    <source>
        <dbReference type="ARBA" id="ARBA00022679"/>
    </source>
</evidence>
<dbReference type="PANTHER" id="PTHR45569">
    <property type="entry name" value="SENSOR PROTEIN KDPD"/>
    <property type="match status" value="1"/>
</dbReference>
<keyword evidence="11" id="KW-0902">Two-component regulatory system</keyword>
<reference evidence="15 16" key="1">
    <citation type="submission" date="2017-11" db="EMBL/GenBank/DDBJ databases">
        <authorList>
            <person name="Han C.G."/>
        </authorList>
    </citation>
    <scope>NUCLEOTIDE SEQUENCE [LARGE SCALE GENOMIC DNA]</scope>
    <source>
        <strain evidence="15 16">ANC 5347</strain>
    </source>
</reference>
<dbReference type="PANTHER" id="PTHR45569:SF1">
    <property type="entry name" value="SENSOR PROTEIN KDPD"/>
    <property type="match status" value="1"/>
</dbReference>
<proteinExistence type="predicted"/>
<dbReference type="InterPro" id="IPR004358">
    <property type="entry name" value="Sig_transdc_His_kin-like_C"/>
</dbReference>
<organism evidence="15 16">
    <name type="scientific">Acinetobacter pseudolwoffii</name>
    <dbReference type="NCBI Taxonomy" id="2053287"/>
    <lineage>
        <taxon>Bacteria</taxon>
        <taxon>Pseudomonadati</taxon>
        <taxon>Pseudomonadota</taxon>
        <taxon>Gammaproteobacteria</taxon>
        <taxon>Moraxellales</taxon>
        <taxon>Moraxellaceae</taxon>
        <taxon>Acinetobacter</taxon>
    </lineage>
</organism>
<evidence type="ECO:0000256" key="4">
    <source>
        <dbReference type="ARBA" id="ARBA00022553"/>
    </source>
</evidence>
<evidence type="ECO:0000256" key="11">
    <source>
        <dbReference type="ARBA" id="ARBA00023012"/>
    </source>
</evidence>
<dbReference type="InterPro" id="IPR025201">
    <property type="entry name" value="KdpD_TM"/>
</dbReference>
<evidence type="ECO:0000256" key="12">
    <source>
        <dbReference type="ARBA" id="ARBA00023136"/>
    </source>
</evidence>
<dbReference type="Pfam" id="PF02518">
    <property type="entry name" value="HATPase_c"/>
    <property type="match status" value="1"/>
</dbReference>
<feature type="transmembrane region" description="Helical" evidence="13">
    <location>
        <begin position="20"/>
        <end position="37"/>
    </location>
</feature>
<evidence type="ECO:0000256" key="8">
    <source>
        <dbReference type="ARBA" id="ARBA00022777"/>
    </source>
</evidence>
<keyword evidence="8" id="KW-0418">Kinase</keyword>
<evidence type="ECO:0000256" key="1">
    <source>
        <dbReference type="ARBA" id="ARBA00000085"/>
    </source>
</evidence>
<protein>
    <recommendedName>
        <fullName evidence="3">histidine kinase</fullName>
        <ecNumber evidence="3">2.7.13.3</ecNumber>
    </recommendedName>
</protein>
<evidence type="ECO:0000313" key="15">
    <source>
        <dbReference type="EMBL" id="PJI31433.1"/>
    </source>
</evidence>
<dbReference type="CDD" id="cd00082">
    <property type="entry name" value="HisKA"/>
    <property type="match status" value="1"/>
</dbReference>
<dbReference type="RefSeq" id="WP_005096101.1">
    <property type="nucleotide sequence ID" value="NZ_PGOZ01000025.1"/>
</dbReference>
<dbReference type="Pfam" id="PF13493">
    <property type="entry name" value="DUF4118"/>
    <property type="match status" value="1"/>
</dbReference>
<evidence type="ECO:0000313" key="16">
    <source>
        <dbReference type="Proteomes" id="UP000242351"/>
    </source>
</evidence>
<sequence length="501" mass="56599">MASPRVGINFNRFKISKREALITSVVTFFSVFLAKMCDHYFGVDDYSLIFLTAVVYLASRFSMAVAVLAAAIFFISYDFFFLQPFNSFDVFAKQGIVTLLAFFISALIAGRLANRLRKKILELQKANHQTELLVKIGRQLSVALTSSEVIQTTESFLLEHLGITAQIELNESDTLFVTSAEENNKKIKIQEGQTDKKDILSLDKGTSLPLISQDRMFGQIYIHKLGTGTKLNLERTFLELIIDYISQVLARTMLAEQLEEAKILAQAEHLRSTILSSISHDLRTPLASIKGAAETYKSYEAYLSADDKRTLMDTLQTESERLDQYIESLLNMTKLGNETIKLNKEWVGVDELIGAAVRRLKRYRPAQVIHIYLLEEECDLFVDAPLLEQAIFNILDNASKYSNYKNIEVHVHYQDHLEIAIHDEGYGFIDKEIPFVFDKFFRGEQSKNDKNGMGLGLSIVKAIMTAHESEIIISKSLVTSGSCVTLRFSQFEINAKGDIDG</sequence>
<dbReference type="Pfam" id="PF00512">
    <property type="entry name" value="HisKA"/>
    <property type="match status" value="1"/>
</dbReference>
<dbReference type="SUPFAM" id="SSF47384">
    <property type="entry name" value="Homodimeric domain of signal transducing histidine kinase"/>
    <property type="match status" value="1"/>
</dbReference>
<dbReference type="GO" id="GO:0000155">
    <property type="term" value="F:phosphorelay sensor kinase activity"/>
    <property type="evidence" value="ECO:0007669"/>
    <property type="project" value="InterPro"/>
</dbReference>
<gene>
    <name evidence="15" type="ORF">CU320_14055</name>
</gene>
<dbReference type="InterPro" id="IPR036890">
    <property type="entry name" value="HATPase_C_sf"/>
</dbReference>
<feature type="transmembrane region" description="Helical" evidence="13">
    <location>
        <begin position="95"/>
        <end position="113"/>
    </location>
</feature>